<sequence>MMQSVLCHRALIFYITRVAGPEERLILSIESSIVALVIPCFLVFETEGAFVLTSICPGFIS</sequence>
<reference evidence="1" key="1">
    <citation type="journal article" date="2013" name="Nat. Commun.">
        <title>Whole-genome sequencing of Oryza brachyantha reveals mechanisms underlying Oryza genome evolution.</title>
        <authorList>
            <person name="Chen J."/>
            <person name="Huang Q."/>
            <person name="Gao D."/>
            <person name="Wang J."/>
            <person name="Lang Y."/>
            <person name="Liu T."/>
            <person name="Li B."/>
            <person name="Bai Z."/>
            <person name="Luis Goicoechea J."/>
            <person name="Liang C."/>
            <person name="Chen C."/>
            <person name="Zhang W."/>
            <person name="Sun S."/>
            <person name="Liao Y."/>
            <person name="Zhang X."/>
            <person name="Yang L."/>
            <person name="Song C."/>
            <person name="Wang M."/>
            <person name="Shi J."/>
            <person name="Liu G."/>
            <person name="Liu J."/>
            <person name="Zhou H."/>
            <person name="Zhou W."/>
            <person name="Yu Q."/>
            <person name="An N."/>
            <person name="Chen Y."/>
            <person name="Cai Q."/>
            <person name="Wang B."/>
            <person name="Liu B."/>
            <person name="Min J."/>
            <person name="Huang Y."/>
            <person name="Wu H."/>
            <person name="Li Z."/>
            <person name="Zhang Y."/>
            <person name="Yin Y."/>
            <person name="Song W."/>
            <person name="Jiang J."/>
            <person name="Jackson S.A."/>
            <person name="Wing R.A."/>
            <person name="Wang J."/>
            <person name="Chen M."/>
        </authorList>
    </citation>
    <scope>NUCLEOTIDE SEQUENCE [LARGE SCALE GENOMIC DNA]</scope>
    <source>
        <strain evidence="1">cv. IRGC 101232</strain>
    </source>
</reference>
<name>J3N6S9_ORYBR</name>
<protein>
    <submittedName>
        <fullName evidence="1">Uncharacterized protein</fullName>
    </submittedName>
</protein>
<reference evidence="1" key="2">
    <citation type="submission" date="2013-04" db="UniProtKB">
        <authorList>
            <consortium name="EnsemblPlants"/>
        </authorList>
    </citation>
    <scope>IDENTIFICATION</scope>
</reference>
<evidence type="ECO:0000313" key="1">
    <source>
        <dbReference type="EnsemblPlants" id="OB11G15150.1"/>
    </source>
</evidence>
<keyword evidence="2" id="KW-1185">Reference proteome</keyword>
<dbReference type="AlphaFoldDB" id="J3N6S9"/>
<dbReference type="HOGENOM" id="CLU_2926314_0_0_1"/>
<evidence type="ECO:0000313" key="2">
    <source>
        <dbReference type="Proteomes" id="UP000006038"/>
    </source>
</evidence>
<accession>J3N6S9</accession>
<proteinExistence type="predicted"/>
<dbReference type="Gramene" id="OB11G15150.1">
    <property type="protein sequence ID" value="OB11G15150.1"/>
    <property type="gene ID" value="OB11G15150"/>
</dbReference>
<organism evidence="1">
    <name type="scientific">Oryza brachyantha</name>
    <name type="common">malo sina</name>
    <dbReference type="NCBI Taxonomy" id="4533"/>
    <lineage>
        <taxon>Eukaryota</taxon>
        <taxon>Viridiplantae</taxon>
        <taxon>Streptophyta</taxon>
        <taxon>Embryophyta</taxon>
        <taxon>Tracheophyta</taxon>
        <taxon>Spermatophyta</taxon>
        <taxon>Magnoliopsida</taxon>
        <taxon>Liliopsida</taxon>
        <taxon>Poales</taxon>
        <taxon>Poaceae</taxon>
        <taxon>BOP clade</taxon>
        <taxon>Oryzoideae</taxon>
        <taxon>Oryzeae</taxon>
        <taxon>Oryzinae</taxon>
        <taxon>Oryza</taxon>
    </lineage>
</organism>
<dbReference type="EnsemblPlants" id="OB11G15150.1">
    <property type="protein sequence ID" value="OB11G15150.1"/>
    <property type="gene ID" value="OB11G15150"/>
</dbReference>
<dbReference type="Proteomes" id="UP000006038">
    <property type="component" value="Chromosome 11"/>
</dbReference>